<dbReference type="EMBL" id="VNHX01000013">
    <property type="protein sequence ID" value="TYP94174.1"/>
    <property type="molecule type" value="Genomic_DNA"/>
</dbReference>
<keyword evidence="7 8" id="KW-0472">Membrane</keyword>
<comment type="similarity">
    <text evidence="2">Belongs to the autoinducer-2 exporter (AI-2E) (TC 2.A.86) family.</text>
</comment>
<evidence type="ECO:0000256" key="7">
    <source>
        <dbReference type="ARBA" id="ARBA00023136"/>
    </source>
</evidence>
<feature type="transmembrane region" description="Helical" evidence="8">
    <location>
        <begin position="12"/>
        <end position="29"/>
    </location>
</feature>
<name>A0A5S5DF14_9SPHI</name>
<feature type="transmembrane region" description="Helical" evidence="8">
    <location>
        <begin position="307"/>
        <end position="331"/>
    </location>
</feature>
<comment type="subcellular location">
    <subcellularLocation>
        <location evidence="1">Cell membrane</location>
        <topology evidence="1">Multi-pass membrane protein</topology>
    </subcellularLocation>
</comment>
<feature type="transmembrane region" description="Helical" evidence="8">
    <location>
        <begin position="35"/>
        <end position="52"/>
    </location>
</feature>
<dbReference type="RefSeq" id="WP_148908994.1">
    <property type="nucleotide sequence ID" value="NZ_VNHX01000013.1"/>
</dbReference>
<keyword evidence="5 8" id="KW-0812">Transmembrane</keyword>
<gene>
    <name evidence="9" type="ORF">BC792_11342</name>
</gene>
<dbReference type="OrthoDB" id="9793390at2"/>
<evidence type="ECO:0000256" key="1">
    <source>
        <dbReference type="ARBA" id="ARBA00004651"/>
    </source>
</evidence>
<feature type="transmembrane region" description="Helical" evidence="8">
    <location>
        <begin position="236"/>
        <end position="263"/>
    </location>
</feature>
<dbReference type="Pfam" id="PF01594">
    <property type="entry name" value="AI-2E_transport"/>
    <property type="match status" value="1"/>
</dbReference>
<keyword evidence="10" id="KW-1185">Reference proteome</keyword>
<feature type="transmembrane region" description="Helical" evidence="8">
    <location>
        <begin position="270"/>
        <end position="287"/>
    </location>
</feature>
<evidence type="ECO:0000313" key="10">
    <source>
        <dbReference type="Proteomes" id="UP000325105"/>
    </source>
</evidence>
<evidence type="ECO:0000256" key="5">
    <source>
        <dbReference type="ARBA" id="ARBA00022692"/>
    </source>
</evidence>
<organism evidence="9 10">
    <name type="scientific">Sphingobacterium allocomposti</name>
    <dbReference type="NCBI Taxonomy" id="415956"/>
    <lineage>
        <taxon>Bacteria</taxon>
        <taxon>Pseudomonadati</taxon>
        <taxon>Bacteroidota</taxon>
        <taxon>Sphingobacteriia</taxon>
        <taxon>Sphingobacteriales</taxon>
        <taxon>Sphingobacteriaceae</taxon>
        <taxon>Sphingobacterium</taxon>
    </lineage>
</organism>
<keyword evidence="3" id="KW-0813">Transport</keyword>
<evidence type="ECO:0000256" key="6">
    <source>
        <dbReference type="ARBA" id="ARBA00022989"/>
    </source>
</evidence>
<sequence>MKRQINKFSALKNFNQVLLFLALLFAMLYYGRVFLIPIATSALLAMLLVPVCRKLESWRWKRGWAAFGTVVCMLLIVLGVLSVLVNELIGLGQDIHVIADRLRKMVDQAHGFVSDRFHVSRGQQQEYLQGQVSAWANIAGRWLGGAVFSVVGTLGNLLVVTVYTILMLIYRTRIKTFILELVNRYAGITEVAQAEVIVEKITRVASLYVGGIFLVVLILSVVYFVGLTVIGVENALFFAILAALINVIPYIGSVAGGAIVVLYTFITGDSLMVPVIVALFFAGVQQLDSYLLTPKITGGKVRLGPLFTIMVLLLGGMLWGIAGMILFIPILGICKVAFDHIEPLKPYGYLVGD</sequence>
<evidence type="ECO:0000256" key="2">
    <source>
        <dbReference type="ARBA" id="ARBA00009773"/>
    </source>
</evidence>
<evidence type="ECO:0000256" key="8">
    <source>
        <dbReference type="SAM" id="Phobius"/>
    </source>
</evidence>
<dbReference type="GO" id="GO:0005886">
    <property type="term" value="C:plasma membrane"/>
    <property type="evidence" value="ECO:0007669"/>
    <property type="project" value="UniProtKB-SubCell"/>
</dbReference>
<evidence type="ECO:0000313" key="9">
    <source>
        <dbReference type="EMBL" id="TYP94174.1"/>
    </source>
</evidence>
<comment type="caution">
    <text evidence="9">The sequence shown here is derived from an EMBL/GenBank/DDBJ whole genome shotgun (WGS) entry which is preliminary data.</text>
</comment>
<feature type="transmembrane region" description="Helical" evidence="8">
    <location>
        <begin position="64"/>
        <end position="85"/>
    </location>
</feature>
<keyword evidence="6 8" id="KW-1133">Transmembrane helix</keyword>
<dbReference type="PANTHER" id="PTHR21716:SF53">
    <property type="entry name" value="PERMEASE PERM-RELATED"/>
    <property type="match status" value="1"/>
</dbReference>
<evidence type="ECO:0000256" key="3">
    <source>
        <dbReference type="ARBA" id="ARBA00022448"/>
    </source>
</evidence>
<protein>
    <submittedName>
        <fullName evidence="9">Putative PurR-regulated permease PerM</fullName>
    </submittedName>
</protein>
<dbReference type="AlphaFoldDB" id="A0A5S5DF14"/>
<keyword evidence="4" id="KW-1003">Cell membrane</keyword>
<feature type="transmembrane region" description="Helical" evidence="8">
    <location>
        <begin position="142"/>
        <end position="170"/>
    </location>
</feature>
<dbReference type="Proteomes" id="UP000325105">
    <property type="component" value="Unassembled WGS sequence"/>
</dbReference>
<evidence type="ECO:0000256" key="4">
    <source>
        <dbReference type="ARBA" id="ARBA00022475"/>
    </source>
</evidence>
<dbReference type="PANTHER" id="PTHR21716">
    <property type="entry name" value="TRANSMEMBRANE PROTEIN"/>
    <property type="match status" value="1"/>
</dbReference>
<proteinExistence type="inferred from homology"/>
<reference evidence="9 10" key="1">
    <citation type="submission" date="2019-07" db="EMBL/GenBank/DDBJ databases">
        <title>Genomic Encyclopedia of Archaeal and Bacterial Type Strains, Phase II (KMG-II): from individual species to whole genera.</title>
        <authorList>
            <person name="Goeker M."/>
        </authorList>
    </citation>
    <scope>NUCLEOTIDE SEQUENCE [LARGE SCALE GENOMIC DNA]</scope>
    <source>
        <strain evidence="9 10">DSM 18850</strain>
    </source>
</reference>
<feature type="transmembrane region" description="Helical" evidence="8">
    <location>
        <begin position="207"/>
        <end position="230"/>
    </location>
</feature>
<accession>A0A5S5DF14</accession>
<dbReference type="InterPro" id="IPR002549">
    <property type="entry name" value="AI-2E-like"/>
</dbReference>